<comment type="caution">
    <text evidence="1">The sequence shown here is derived from an EMBL/GenBank/DDBJ whole genome shotgun (WGS) entry which is preliminary data.</text>
</comment>
<sequence>MSNKKPNHCGLGSFSHQNEERKISFATFSRRTAQSTFVLIGAALHRLTPIMSVLIVEQNELATRSIARGTLSSTGQQPNCPPTLSTITFIS</sequence>
<evidence type="ECO:0000313" key="2">
    <source>
        <dbReference type="Proteomes" id="UP000004827"/>
    </source>
</evidence>
<accession>D2YAZ5</accession>
<proteinExistence type="predicted"/>
<dbReference type="AlphaFoldDB" id="D2YAZ5"/>
<evidence type="ECO:0000313" key="1">
    <source>
        <dbReference type="EMBL" id="EEW08093.1"/>
    </source>
</evidence>
<name>D2YAZ5_VIBMI</name>
<organism evidence="1 2">
    <name type="scientific">Vibrio mimicus VM603</name>
    <dbReference type="NCBI Taxonomy" id="671074"/>
    <lineage>
        <taxon>Bacteria</taxon>
        <taxon>Pseudomonadati</taxon>
        <taxon>Pseudomonadota</taxon>
        <taxon>Gammaproteobacteria</taxon>
        <taxon>Vibrionales</taxon>
        <taxon>Vibrionaceae</taxon>
        <taxon>Vibrio</taxon>
    </lineage>
</organism>
<protein>
    <submittedName>
        <fullName evidence="1">Uncharacterized protein</fullName>
    </submittedName>
</protein>
<reference evidence="1 2" key="1">
    <citation type="journal article" date="2009" name="BMC Evol. Biol.">
        <title>Genomic taxonomy of Vibrios.</title>
        <authorList>
            <person name="Thompson C.C."/>
            <person name="Vicente A.C."/>
            <person name="Souza R.C."/>
            <person name="Vasconcelos A.T."/>
            <person name="Vesth T."/>
            <person name="Alves N.Jr."/>
            <person name="Ussery D.W."/>
            <person name="Iida T."/>
            <person name="Thompson F.L."/>
        </authorList>
    </citation>
    <scope>NUCLEOTIDE SEQUENCE [LARGE SCALE GENOMIC DNA]</scope>
    <source>
        <strain evidence="1 2">VM603</strain>
    </source>
</reference>
<dbReference type="EMBL" id="ACYU01000020">
    <property type="protein sequence ID" value="EEW08093.1"/>
    <property type="molecule type" value="Genomic_DNA"/>
</dbReference>
<gene>
    <name evidence="1" type="ORF">VMB_06920</name>
</gene>
<dbReference type="Proteomes" id="UP000004827">
    <property type="component" value="Unassembled WGS sequence"/>
</dbReference>